<sequence>MHVYSFPPPAAPFVKQQINKVGRFSFSNLSPAVPVTGWSSDGTSPGTLVSDSILDVVGSSGLVTVHALVRLGRNSTSGIPTVQLVVNGAVVDSVEAQPNSTQFGNTDPLRGRPSWLQWTGSINAGDDIMLSALRTTSTTGYVNDGSYLLIEPGNTTYTMQRMYKNTSTFSVPNSRAIVTGWTADAKYPGSTVSSNQLATTLSGTGTARAYIVSTGNNSPVEAYLMMDGVDIGSVTIPGSDATGYWITVPNVTFTGSNLLKLEARRTNTSFTRAIEDNSPVIEASIP</sequence>
<organism evidence="1 2">
    <name type="scientific">Gordonia phage Yvonnetastic</name>
    <dbReference type="NCBI Taxonomy" id="1821566"/>
    <lineage>
        <taxon>Viruses</taxon>
        <taxon>Duplodnaviria</taxon>
        <taxon>Heunggongvirae</taxon>
        <taxon>Uroviricota</taxon>
        <taxon>Caudoviricetes</taxon>
        <taxon>Yvonnevirus</taxon>
        <taxon>Yvonnevirus yvonnetastic</taxon>
        <taxon>Gordonia virus Yvonnetastic</taxon>
    </lineage>
</organism>
<dbReference type="OrthoDB" id="21527at10239"/>
<gene>
    <name evidence="1" type="primary">58</name>
    <name evidence="1" type="ORF">SEA_YVONNETASTIC_58</name>
</gene>
<protein>
    <recommendedName>
        <fullName evidence="3">Minor tail protein</fullName>
    </recommendedName>
</protein>
<proteinExistence type="predicted"/>
<dbReference type="GeneID" id="29125020"/>
<reference evidence="2" key="1">
    <citation type="submission" date="2016-03" db="EMBL/GenBank/DDBJ databases">
        <authorList>
            <person name="Ploux O."/>
        </authorList>
    </citation>
    <scope>NUCLEOTIDE SEQUENCE [LARGE SCALE GENOMIC DNA]</scope>
</reference>
<evidence type="ECO:0000313" key="2">
    <source>
        <dbReference type="Proteomes" id="UP000201371"/>
    </source>
</evidence>
<evidence type="ECO:0000313" key="1">
    <source>
        <dbReference type="EMBL" id="AMS02602.1"/>
    </source>
</evidence>
<dbReference type="KEGG" id="vg:29125020"/>
<dbReference type="Proteomes" id="UP000201371">
    <property type="component" value="Segment"/>
</dbReference>
<evidence type="ECO:0008006" key="3">
    <source>
        <dbReference type="Google" id="ProtNLM"/>
    </source>
</evidence>
<name>A0A142K919_9CAUD</name>
<accession>A0A142K919</accession>
<keyword evidence="2" id="KW-1185">Reference proteome</keyword>
<dbReference type="EMBL" id="KU963248">
    <property type="protein sequence ID" value="AMS02602.1"/>
    <property type="molecule type" value="Genomic_DNA"/>
</dbReference>
<dbReference type="RefSeq" id="YP_009301112.1">
    <property type="nucleotide sequence ID" value="NC_031230.1"/>
</dbReference>